<dbReference type="InterPro" id="IPR006311">
    <property type="entry name" value="TAT_signal"/>
</dbReference>
<sequence length="101" mass="10324">MDDATTRTLSLSKGPDARVLPDAPRRVVVVAWSMPPATFSPGRRRVLAGLGALAAAPAVLTVAGTATGTAAPAAAADDFDYECMADLVETGEVTRADLVAR</sequence>
<dbReference type="PROSITE" id="PS51318">
    <property type="entry name" value="TAT"/>
    <property type="match status" value="1"/>
</dbReference>
<organism evidence="1 2">
    <name type="scientific">Nocardioides marinquilinus</name>
    <dbReference type="NCBI Taxonomy" id="1210400"/>
    <lineage>
        <taxon>Bacteria</taxon>
        <taxon>Bacillati</taxon>
        <taxon>Actinomycetota</taxon>
        <taxon>Actinomycetes</taxon>
        <taxon>Propionibacteriales</taxon>
        <taxon>Nocardioidaceae</taxon>
        <taxon>Nocardioides</taxon>
    </lineage>
</organism>
<proteinExistence type="predicted"/>
<evidence type="ECO:0000313" key="2">
    <source>
        <dbReference type="Proteomes" id="UP001500221"/>
    </source>
</evidence>
<comment type="caution">
    <text evidence="1">The sequence shown here is derived from an EMBL/GenBank/DDBJ whole genome shotgun (WGS) entry which is preliminary data.</text>
</comment>
<reference evidence="2" key="1">
    <citation type="journal article" date="2019" name="Int. J. Syst. Evol. Microbiol.">
        <title>The Global Catalogue of Microorganisms (GCM) 10K type strain sequencing project: providing services to taxonomists for standard genome sequencing and annotation.</title>
        <authorList>
            <consortium name="The Broad Institute Genomics Platform"/>
            <consortium name="The Broad Institute Genome Sequencing Center for Infectious Disease"/>
            <person name="Wu L."/>
            <person name="Ma J."/>
        </authorList>
    </citation>
    <scope>NUCLEOTIDE SEQUENCE [LARGE SCALE GENOMIC DNA]</scope>
    <source>
        <strain evidence="2">JCM 18459</strain>
    </source>
</reference>
<name>A0ABP9PPZ7_9ACTN</name>
<evidence type="ECO:0000313" key="1">
    <source>
        <dbReference type="EMBL" id="GAA5150250.1"/>
    </source>
</evidence>
<protein>
    <submittedName>
        <fullName evidence="1">Uncharacterized protein</fullName>
    </submittedName>
</protein>
<dbReference type="EMBL" id="BAABKG010000003">
    <property type="protein sequence ID" value="GAA5150250.1"/>
    <property type="molecule type" value="Genomic_DNA"/>
</dbReference>
<dbReference type="Proteomes" id="UP001500221">
    <property type="component" value="Unassembled WGS sequence"/>
</dbReference>
<accession>A0ABP9PPZ7</accession>
<keyword evidence="2" id="KW-1185">Reference proteome</keyword>
<gene>
    <name evidence="1" type="ORF">GCM10023340_26970</name>
</gene>